<organism evidence="1 2">
    <name type="scientific">Enterococcus asini</name>
    <dbReference type="NCBI Taxonomy" id="57732"/>
    <lineage>
        <taxon>Bacteria</taxon>
        <taxon>Bacillati</taxon>
        <taxon>Bacillota</taxon>
        <taxon>Bacilli</taxon>
        <taxon>Lactobacillales</taxon>
        <taxon>Enterococcaceae</taxon>
        <taxon>Enterococcus</taxon>
    </lineage>
</organism>
<accession>A0AAW8TUU6</accession>
<evidence type="ECO:0008006" key="3">
    <source>
        <dbReference type="Google" id="ProtNLM"/>
    </source>
</evidence>
<dbReference type="RefSeq" id="WP_311835282.1">
    <property type="nucleotide sequence ID" value="NZ_JARQBJ010000002.1"/>
</dbReference>
<gene>
    <name evidence="1" type="ORF">P7H43_06095</name>
</gene>
<dbReference type="AlphaFoldDB" id="A0AAW8TUU6"/>
<evidence type="ECO:0000313" key="1">
    <source>
        <dbReference type="EMBL" id="MDT2810048.1"/>
    </source>
</evidence>
<sequence length="125" mass="14212">MKEQVKEWIADKNLTTDSFDSIMIGVIYNSGHSTLDDPDVRKWIEMHPNEFRGMLPTKLTDDQQVVLEWLKWQSKQNGTDPTDSIYLLVYGEAPSPVSTALIDLTNKQQYQVLAAFASYGLEDEG</sequence>
<dbReference type="Proteomes" id="UP001256711">
    <property type="component" value="Unassembled WGS sequence"/>
</dbReference>
<dbReference type="EMBL" id="JARQBJ010000002">
    <property type="protein sequence ID" value="MDT2810048.1"/>
    <property type="molecule type" value="Genomic_DNA"/>
</dbReference>
<reference evidence="1" key="1">
    <citation type="submission" date="2023-03" db="EMBL/GenBank/DDBJ databases">
        <authorList>
            <person name="Shen W."/>
            <person name="Cai J."/>
        </authorList>
    </citation>
    <scope>NUCLEOTIDE SEQUENCE</scope>
    <source>
        <strain evidence="1">B226-2</strain>
    </source>
</reference>
<protein>
    <recommendedName>
        <fullName evidence="3">DUF1642 domain-containing protein</fullName>
    </recommendedName>
</protein>
<comment type="caution">
    <text evidence="1">The sequence shown here is derived from an EMBL/GenBank/DDBJ whole genome shotgun (WGS) entry which is preliminary data.</text>
</comment>
<proteinExistence type="predicted"/>
<evidence type="ECO:0000313" key="2">
    <source>
        <dbReference type="Proteomes" id="UP001256711"/>
    </source>
</evidence>
<name>A0AAW8TUU6_9ENTE</name>